<dbReference type="Proteomes" id="UP000581135">
    <property type="component" value="Unassembled WGS sequence"/>
</dbReference>
<gene>
    <name evidence="2" type="ORF">FHR98_001779</name>
</gene>
<keyword evidence="3" id="KW-1185">Reference proteome</keyword>
<evidence type="ECO:0000313" key="2">
    <source>
        <dbReference type="EMBL" id="MBB3065492.1"/>
    </source>
</evidence>
<sequence>MVIDRKKFAKAEQRQKVARKEALYILRVILFALILVGVGITAYYNLR</sequence>
<dbReference type="EMBL" id="JACHXA010000004">
    <property type="protein sequence ID" value="MBB3065492.1"/>
    <property type="molecule type" value="Genomic_DNA"/>
</dbReference>
<name>A0A839SSP8_9PROT</name>
<accession>A0A839SSP8</accession>
<feature type="transmembrane region" description="Helical" evidence="1">
    <location>
        <begin position="21"/>
        <end position="44"/>
    </location>
</feature>
<evidence type="ECO:0000313" key="3">
    <source>
        <dbReference type="Proteomes" id="UP000581135"/>
    </source>
</evidence>
<keyword evidence="1" id="KW-0812">Transmembrane</keyword>
<organism evidence="2 3">
    <name type="scientific">Limibacillus halophilus</name>
    <dbReference type="NCBI Taxonomy" id="1579333"/>
    <lineage>
        <taxon>Bacteria</taxon>
        <taxon>Pseudomonadati</taxon>
        <taxon>Pseudomonadota</taxon>
        <taxon>Alphaproteobacteria</taxon>
        <taxon>Rhodospirillales</taxon>
        <taxon>Rhodovibrionaceae</taxon>
        <taxon>Limibacillus</taxon>
    </lineage>
</organism>
<reference evidence="2 3" key="1">
    <citation type="submission" date="2020-08" db="EMBL/GenBank/DDBJ databases">
        <title>Genomic Encyclopedia of Type Strains, Phase III (KMG-III): the genomes of soil and plant-associated and newly described type strains.</title>
        <authorList>
            <person name="Whitman W."/>
        </authorList>
    </citation>
    <scope>NUCLEOTIDE SEQUENCE [LARGE SCALE GENOMIC DNA]</scope>
    <source>
        <strain evidence="2 3">CECT 8803</strain>
    </source>
</reference>
<proteinExistence type="predicted"/>
<dbReference type="RefSeq" id="WP_183416315.1">
    <property type="nucleotide sequence ID" value="NZ_JACHXA010000004.1"/>
</dbReference>
<keyword evidence="1" id="KW-0472">Membrane</keyword>
<comment type="caution">
    <text evidence="2">The sequence shown here is derived from an EMBL/GenBank/DDBJ whole genome shotgun (WGS) entry which is preliminary data.</text>
</comment>
<dbReference type="AlphaFoldDB" id="A0A839SSP8"/>
<keyword evidence="1" id="KW-1133">Transmembrane helix</keyword>
<protein>
    <submittedName>
        <fullName evidence="2">Uncharacterized protein</fullName>
    </submittedName>
</protein>
<evidence type="ECO:0000256" key="1">
    <source>
        <dbReference type="SAM" id="Phobius"/>
    </source>
</evidence>